<keyword evidence="2" id="KW-0378">Hydrolase</keyword>
<accession>A0ABM8NMG1</accession>
<dbReference type="InterPro" id="IPR029058">
    <property type="entry name" value="AB_hydrolase_fold"/>
</dbReference>
<sequence length="312" mass="33993">MSVTRKNAATQANGFELHYETFGSPADPATLLVMGNSAPGLVWPDAFCEMLAATGFHAIRFDARDTGLSTYVDFDQAPYTLDDLADDAFALMASLGIGRAHVVGLSQGGVIGYRMASQRPQHVLSLTVMMSSVDLRPKNHAFAGVAPMEGELPRPSSDYVARVLALNATAPTTINEVAERFVENFRLAAGPRSPFDEESWQTLGRAFAELPLQRRDGLSPTMANNSHHTLAQKLTPALTADALASIRVPVLLIQGSDDPIFPIQHAEWSASVIPTATLRVIDTMGHALDPAFFDRIVEVWCDFQIRKTHTYR</sequence>
<evidence type="ECO:0000313" key="2">
    <source>
        <dbReference type="EMBL" id="CAD6533309.1"/>
    </source>
</evidence>
<dbReference type="InterPro" id="IPR050471">
    <property type="entry name" value="AB_hydrolase"/>
</dbReference>
<dbReference type="SUPFAM" id="SSF53474">
    <property type="entry name" value="alpha/beta-Hydrolases"/>
    <property type="match status" value="1"/>
</dbReference>
<dbReference type="GO" id="GO:0102530">
    <property type="term" value="F:aclacinomycin T methylesterase activity"/>
    <property type="evidence" value="ECO:0007669"/>
    <property type="project" value="UniProtKB-EC"/>
</dbReference>
<dbReference type="Gene3D" id="3.40.50.1820">
    <property type="entry name" value="alpha/beta hydrolase"/>
    <property type="match status" value="1"/>
</dbReference>
<proteinExistence type="predicted"/>
<organism evidence="2 3">
    <name type="scientific">Paraburkholderia metrosideri</name>
    <dbReference type="NCBI Taxonomy" id="580937"/>
    <lineage>
        <taxon>Bacteria</taxon>
        <taxon>Pseudomonadati</taxon>
        <taxon>Pseudomonadota</taxon>
        <taxon>Betaproteobacteria</taxon>
        <taxon>Burkholderiales</taxon>
        <taxon>Burkholderiaceae</taxon>
        <taxon>Paraburkholderia</taxon>
    </lineage>
</organism>
<dbReference type="PANTHER" id="PTHR43433:SF5">
    <property type="entry name" value="AB HYDROLASE-1 DOMAIN-CONTAINING PROTEIN"/>
    <property type="match status" value="1"/>
</dbReference>
<reference evidence="2 3" key="1">
    <citation type="submission" date="2020-10" db="EMBL/GenBank/DDBJ databases">
        <authorList>
            <person name="Peeters C."/>
        </authorList>
    </citation>
    <scope>NUCLEOTIDE SEQUENCE [LARGE SCALE GENOMIC DNA]</scope>
    <source>
        <strain evidence="2 3">LMG 28140</strain>
    </source>
</reference>
<gene>
    <name evidence="2" type="primary">rdmC</name>
    <name evidence="2" type="ORF">LMG28140_02741</name>
</gene>
<comment type="caution">
    <text evidence="2">The sequence shown here is derived from an EMBL/GenBank/DDBJ whole genome shotgun (WGS) entry which is preliminary data.</text>
</comment>
<name>A0ABM8NMG1_9BURK</name>
<evidence type="ECO:0000313" key="3">
    <source>
        <dbReference type="Proteomes" id="UP000598032"/>
    </source>
</evidence>
<evidence type="ECO:0000259" key="1">
    <source>
        <dbReference type="Pfam" id="PF00561"/>
    </source>
</evidence>
<keyword evidence="3" id="KW-1185">Reference proteome</keyword>
<protein>
    <submittedName>
        <fullName evidence="2">Aclacinomycin methylesterase RdmC</fullName>
        <ecNumber evidence="2">3.1.1.95</ecNumber>
    </submittedName>
</protein>
<feature type="domain" description="AB hydrolase-1" evidence="1">
    <location>
        <begin position="42"/>
        <end position="287"/>
    </location>
</feature>
<dbReference type="PANTHER" id="PTHR43433">
    <property type="entry name" value="HYDROLASE, ALPHA/BETA FOLD FAMILY PROTEIN"/>
    <property type="match status" value="1"/>
</dbReference>
<dbReference type="InterPro" id="IPR000073">
    <property type="entry name" value="AB_hydrolase_1"/>
</dbReference>
<dbReference type="RefSeq" id="WP_201642809.1">
    <property type="nucleotide sequence ID" value="NZ_CAJHCP010000005.1"/>
</dbReference>
<dbReference type="Proteomes" id="UP000598032">
    <property type="component" value="Unassembled WGS sequence"/>
</dbReference>
<dbReference type="EMBL" id="CAJHCP010000005">
    <property type="protein sequence ID" value="CAD6533309.1"/>
    <property type="molecule type" value="Genomic_DNA"/>
</dbReference>
<dbReference type="Pfam" id="PF00561">
    <property type="entry name" value="Abhydrolase_1"/>
    <property type="match status" value="1"/>
</dbReference>
<dbReference type="EC" id="3.1.1.95" evidence="2"/>